<keyword evidence="7 11" id="KW-0067">ATP-binding</keyword>
<comment type="similarity">
    <text evidence="2 11">Belongs to the ubiquitin-activating E1 family. UBA3 subfamily.</text>
</comment>
<dbReference type="Gene3D" id="3.10.290.20">
    <property type="entry name" value="Ubiquitin-like 2 activating enzyme e1b. Chain: B, domain 3"/>
    <property type="match status" value="1"/>
</dbReference>
<keyword evidence="5 11" id="KW-0547">Nucleotide-binding</keyword>
<evidence type="ECO:0000256" key="2">
    <source>
        <dbReference type="ARBA" id="ARBA00006310"/>
    </source>
</evidence>
<dbReference type="GO" id="GO:0005634">
    <property type="term" value="C:nucleus"/>
    <property type="evidence" value="ECO:0007669"/>
    <property type="project" value="TreeGrafter"/>
</dbReference>
<dbReference type="AlphaFoldDB" id="A0A267EIB2"/>
<evidence type="ECO:0000313" key="14">
    <source>
        <dbReference type="Proteomes" id="UP000215902"/>
    </source>
</evidence>
<dbReference type="PROSITE" id="PS00865">
    <property type="entry name" value="UBIQUITIN_ACTIVAT_2"/>
    <property type="match status" value="1"/>
</dbReference>
<evidence type="ECO:0000259" key="12">
    <source>
        <dbReference type="SMART" id="SM01181"/>
    </source>
</evidence>
<evidence type="ECO:0000256" key="8">
    <source>
        <dbReference type="ARBA" id="ARBA00023624"/>
    </source>
</evidence>
<accession>A0A267EIB2</accession>
<dbReference type="EMBL" id="NIVC01002054">
    <property type="protein sequence ID" value="PAA61255.1"/>
    <property type="molecule type" value="Genomic_DNA"/>
</dbReference>
<protein>
    <recommendedName>
        <fullName evidence="3 11">NEDD8-activating enzyme E1 catalytic subunit</fullName>
        <ecNumber evidence="8 11">6.2.1.64</ecNumber>
    </recommendedName>
</protein>
<dbReference type="InterPro" id="IPR023318">
    <property type="entry name" value="Ub_act_enz_dom_a_sf"/>
</dbReference>
<evidence type="ECO:0000256" key="7">
    <source>
        <dbReference type="ARBA" id="ARBA00022840"/>
    </source>
</evidence>
<dbReference type="InterPro" id="IPR000594">
    <property type="entry name" value="ThiF_NAD_FAD-bd"/>
</dbReference>
<dbReference type="UniPathway" id="UPA00885"/>
<dbReference type="GO" id="GO:0005524">
    <property type="term" value="F:ATP binding"/>
    <property type="evidence" value="ECO:0007669"/>
    <property type="project" value="UniProtKB-UniRule"/>
</dbReference>
<dbReference type="Gene3D" id="3.40.50.720">
    <property type="entry name" value="NAD(P)-binding Rossmann-like Domain"/>
    <property type="match status" value="1"/>
</dbReference>
<evidence type="ECO:0000256" key="5">
    <source>
        <dbReference type="ARBA" id="ARBA00022741"/>
    </source>
</evidence>
<proteinExistence type="inferred from homology"/>
<keyword evidence="14" id="KW-1185">Reference proteome</keyword>
<dbReference type="Proteomes" id="UP000215902">
    <property type="component" value="Unassembled WGS sequence"/>
</dbReference>
<evidence type="ECO:0000256" key="11">
    <source>
        <dbReference type="RuleBase" id="RU368009"/>
    </source>
</evidence>
<gene>
    <name evidence="13" type="ORF">BOX15_Mlig029981g3</name>
</gene>
<evidence type="ECO:0000256" key="6">
    <source>
        <dbReference type="ARBA" id="ARBA00022786"/>
    </source>
</evidence>
<feature type="domain" description="E2 binding" evidence="12">
    <location>
        <begin position="356"/>
        <end position="443"/>
    </location>
</feature>
<organism evidence="13 14">
    <name type="scientific">Macrostomum lignano</name>
    <dbReference type="NCBI Taxonomy" id="282301"/>
    <lineage>
        <taxon>Eukaryota</taxon>
        <taxon>Metazoa</taxon>
        <taxon>Spiralia</taxon>
        <taxon>Lophotrochozoa</taxon>
        <taxon>Platyhelminthes</taxon>
        <taxon>Rhabditophora</taxon>
        <taxon>Macrostomorpha</taxon>
        <taxon>Macrostomida</taxon>
        <taxon>Macrostomidae</taxon>
        <taxon>Macrostomum</taxon>
    </lineage>
</organism>
<dbReference type="InterPro" id="IPR035985">
    <property type="entry name" value="Ubiquitin-activating_enz"/>
</dbReference>
<feature type="active site" description="Glycyl thioester intermediate" evidence="10">
    <location>
        <position position="218"/>
    </location>
</feature>
<dbReference type="EC" id="6.2.1.64" evidence="8 11"/>
<evidence type="ECO:0000256" key="4">
    <source>
        <dbReference type="ARBA" id="ARBA00022598"/>
    </source>
</evidence>
<name>A0A267EIB2_9PLAT</name>
<dbReference type="SMART" id="SM01181">
    <property type="entry name" value="E2_bind"/>
    <property type="match status" value="1"/>
</dbReference>
<dbReference type="Pfam" id="PF00899">
    <property type="entry name" value="ThiF"/>
    <property type="match status" value="1"/>
</dbReference>
<keyword evidence="6 11" id="KW-0833">Ubl conjugation pathway</keyword>
<evidence type="ECO:0000256" key="1">
    <source>
        <dbReference type="ARBA" id="ARBA00005032"/>
    </source>
</evidence>
<reference evidence="13 14" key="1">
    <citation type="submission" date="2017-06" db="EMBL/GenBank/DDBJ databases">
        <title>A platform for efficient transgenesis in Macrostomum lignano, a flatworm model organism for stem cell research.</title>
        <authorList>
            <person name="Berezikov E."/>
        </authorList>
    </citation>
    <scope>NUCLEOTIDE SEQUENCE [LARGE SCALE GENOMIC DNA]</scope>
    <source>
        <strain evidence="13">DV1</strain>
        <tissue evidence="13">Whole organism</tissue>
    </source>
</reference>
<evidence type="ECO:0000313" key="13">
    <source>
        <dbReference type="EMBL" id="PAA61255.1"/>
    </source>
</evidence>
<evidence type="ECO:0000256" key="3">
    <source>
        <dbReference type="ARBA" id="ARBA00015203"/>
    </source>
</evidence>
<keyword evidence="4 11" id="KW-0436">Ligase</keyword>
<dbReference type="InterPro" id="IPR033127">
    <property type="entry name" value="UBQ-activ_enz_E1_Cys_AS"/>
</dbReference>
<evidence type="ECO:0000256" key="10">
    <source>
        <dbReference type="PROSITE-ProRule" id="PRU10132"/>
    </source>
</evidence>
<dbReference type="FunFam" id="1.10.10.520:FF:000001">
    <property type="entry name" value="NEDD8-activating enzyme E1 catalytic subunit"/>
    <property type="match status" value="1"/>
</dbReference>
<dbReference type="Gene3D" id="1.10.10.520">
    <property type="entry name" value="Ubiquitin activating enzymes (Uba3). Chain: B, domain 2"/>
    <property type="match status" value="1"/>
</dbReference>
<dbReference type="Pfam" id="PF08825">
    <property type="entry name" value="E2_bind"/>
    <property type="match status" value="1"/>
</dbReference>
<dbReference type="PANTHER" id="PTHR10953:SF6">
    <property type="entry name" value="NEDD8-ACTIVATING ENZYME E1 CATALYTIC SUBUNIT"/>
    <property type="match status" value="1"/>
</dbReference>
<dbReference type="InterPro" id="IPR045886">
    <property type="entry name" value="ThiF/MoeB/HesA"/>
</dbReference>
<dbReference type="SUPFAM" id="SSF69572">
    <property type="entry name" value="Activating enzymes of the ubiquitin-like proteins"/>
    <property type="match status" value="1"/>
</dbReference>
<dbReference type="OrthoDB" id="5977743at2759"/>
<comment type="catalytic activity">
    <reaction evidence="9 11">
        <text>ATP + [NEDD8 protein] + [E1 NEDD8-activating enzyme]-L-cysteine = AMP + diphosphate + [E1 NEDD8-activating enzyme]-S-[NEDD8 protein]-yl-L-cysteine.</text>
        <dbReference type="EC" id="6.2.1.64"/>
    </reaction>
</comment>
<sequence>MALHDVQSSPGTDNRWRHVRRLLERAGPLGGPEFEPDPELFSAIRSDLVQILVVGAGGLGCEMLKDLALSGFVNLHLIDMDTIDLSNLNRQFLFRPKDIGRPKAVVAAEFVERRVSGCRVTPHFGKLEDKPLEFYRQFMCIVCGLDSVQARRRLNQIVCSLVQFDESDQPIPTSVIPLIDGGTQGFQGHCRVVRAHATPCLECTADLYSSTQQGFPLCTLAHTPRLPEHCIEFARIMQWPQEWPFGEEVPVDGDDPHHVDWIRTEACKRARQFGIREPDFRLTQGVVKHIIPAVASTNAVISAQCVTEVFKAITGCYPLLNNFANFSDIEGVAVNVVPLERNPQCDVCGQPPPKPLTFNSRDSLQTVINQLKSEHGMTRPSLTACVEGRDVTLYMDLSFLRDQLADNLDKSLAELGLLSNTVLNVTDSAQSGMKPVTFVLNLEDGMET</sequence>
<comment type="pathway">
    <text evidence="1 11">Protein modification; protein neddylation.</text>
</comment>
<dbReference type="PANTHER" id="PTHR10953">
    <property type="entry name" value="UBIQUITIN-ACTIVATING ENZYME E1"/>
    <property type="match status" value="1"/>
</dbReference>
<dbReference type="GO" id="GO:0045116">
    <property type="term" value="P:protein neddylation"/>
    <property type="evidence" value="ECO:0007669"/>
    <property type="project" value="UniProtKB-UniRule"/>
</dbReference>
<dbReference type="InterPro" id="IPR014929">
    <property type="entry name" value="E2-binding"/>
</dbReference>
<comment type="caution">
    <text evidence="13">The sequence shown here is derived from an EMBL/GenBank/DDBJ whole genome shotgun (WGS) entry which is preliminary data.</text>
</comment>
<comment type="function">
    <text evidence="11">Catalytic subunit of the dimeric E1 enzyme, which activates NEDD8.</text>
</comment>
<evidence type="ECO:0000256" key="9">
    <source>
        <dbReference type="ARBA" id="ARBA00024626"/>
    </source>
</evidence>
<dbReference type="GO" id="GO:0019781">
    <property type="term" value="F:NEDD8 activating enzyme activity"/>
    <property type="evidence" value="ECO:0007669"/>
    <property type="project" value="UniProtKB-UniRule"/>
</dbReference>
<dbReference type="STRING" id="282301.A0A267EIB2"/>
<dbReference type="GO" id="GO:0005737">
    <property type="term" value="C:cytoplasm"/>
    <property type="evidence" value="ECO:0007669"/>
    <property type="project" value="TreeGrafter"/>
</dbReference>